<evidence type="ECO:0000256" key="4">
    <source>
        <dbReference type="ARBA" id="ARBA00022989"/>
    </source>
</evidence>
<evidence type="ECO:0000313" key="8">
    <source>
        <dbReference type="EMBL" id="MBP1081828.1"/>
    </source>
</evidence>
<keyword evidence="4 6" id="KW-1133">Transmembrane helix</keyword>
<evidence type="ECO:0000256" key="6">
    <source>
        <dbReference type="SAM" id="Phobius"/>
    </source>
</evidence>
<organism evidence="8 9">
    <name type="scientific">Bacillus capparidis</name>
    <dbReference type="NCBI Taxonomy" id="1840411"/>
    <lineage>
        <taxon>Bacteria</taxon>
        <taxon>Bacillati</taxon>
        <taxon>Bacillota</taxon>
        <taxon>Bacilli</taxon>
        <taxon>Bacillales</taxon>
        <taxon>Bacillaceae</taxon>
        <taxon>Bacillus</taxon>
    </lineage>
</organism>
<accession>A0ABS4CW68</accession>
<dbReference type="SUPFAM" id="SSF103473">
    <property type="entry name" value="MFS general substrate transporter"/>
    <property type="match status" value="1"/>
</dbReference>
<feature type="domain" description="Major facilitator superfamily (MFS) profile" evidence="7">
    <location>
        <begin position="14"/>
        <end position="396"/>
    </location>
</feature>
<dbReference type="InterPro" id="IPR020846">
    <property type="entry name" value="MFS_dom"/>
</dbReference>
<sequence>MDYTIGKQRNKHVILILLFIGYLVDYLDRMVMSVAVVSIKEELSLSPSAVGMILSSFFFSYALMQIPGGWLTDKFGSRKIILWSVVVWSVFTVLTGLVWSLASLLIIRFLFGIGQGGYPSATQKGIADFYPKNERSNASSILMSSNYFGIALAPLVAAPMILWMGWRNMFIVLGLLGVIMTAVFWVYYKVPRQERESNETNKVPLKEVLANLELWKITIMWFAAGIVNWGLASWIPSYLMDSRGMDMMSMGFFAALPGISTGVAMLFSGWLIQRFIPNHEKYYAAIGMLVSAVFLYFMFTTQSLVTAMICMNICMVFKSFAFTVTFSLPHKMMPNRVIGSAMGIINMGAQAAGFISPLVMGFMIDSFGTYDAAFWFLIGVSVLSIVMALSIKKPSKVISQNQEIVIHRRSL</sequence>
<evidence type="ECO:0000313" key="9">
    <source>
        <dbReference type="Proteomes" id="UP000674416"/>
    </source>
</evidence>
<feature type="transmembrane region" description="Helical" evidence="6">
    <location>
        <begin position="49"/>
        <end position="68"/>
    </location>
</feature>
<feature type="transmembrane region" description="Helical" evidence="6">
    <location>
        <begin position="247"/>
        <end position="270"/>
    </location>
</feature>
<dbReference type="RefSeq" id="WP_211086150.1">
    <property type="nucleotide sequence ID" value="NZ_JAFDST010000002.1"/>
</dbReference>
<dbReference type="InterPro" id="IPR036259">
    <property type="entry name" value="MFS_trans_sf"/>
</dbReference>
<dbReference type="Proteomes" id="UP000674416">
    <property type="component" value="Unassembled WGS sequence"/>
</dbReference>
<evidence type="ECO:0000256" key="5">
    <source>
        <dbReference type="ARBA" id="ARBA00023136"/>
    </source>
</evidence>
<dbReference type="Gene3D" id="1.20.1250.20">
    <property type="entry name" value="MFS general substrate transporter like domains"/>
    <property type="match status" value="2"/>
</dbReference>
<keyword evidence="3 6" id="KW-0812">Transmembrane</keyword>
<dbReference type="Pfam" id="PF07690">
    <property type="entry name" value="MFS_1"/>
    <property type="match status" value="1"/>
</dbReference>
<feature type="transmembrane region" description="Helical" evidence="6">
    <location>
        <begin position="80"/>
        <end position="107"/>
    </location>
</feature>
<gene>
    <name evidence="8" type="ORF">JOC74_002321</name>
</gene>
<comment type="subcellular location">
    <subcellularLocation>
        <location evidence="1">Cell membrane</location>
        <topology evidence="1">Multi-pass membrane protein</topology>
    </subcellularLocation>
</comment>
<reference evidence="8 9" key="1">
    <citation type="submission" date="2021-01" db="EMBL/GenBank/DDBJ databases">
        <title>Genomic Encyclopedia of Type Strains, Phase IV (KMG-IV): sequencing the most valuable type-strain genomes for metagenomic binning, comparative biology and taxonomic classification.</title>
        <authorList>
            <person name="Goeker M."/>
        </authorList>
    </citation>
    <scope>NUCLEOTIDE SEQUENCE [LARGE SCALE GENOMIC DNA]</scope>
    <source>
        <strain evidence="8 9">DSM 103394</strain>
    </source>
</reference>
<dbReference type="CDD" id="cd17319">
    <property type="entry name" value="MFS_ExuT_GudP_like"/>
    <property type="match status" value="1"/>
</dbReference>
<feature type="transmembrane region" description="Helical" evidence="6">
    <location>
        <begin position="12"/>
        <end position="28"/>
    </location>
</feature>
<dbReference type="PANTHER" id="PTHR11662:SF399">
    <property type="entry name" value="FI19708P1-RELATED"/>
    <property type="match status" value="1"/>
</dbReference>
<evidence type="ECO:0000256" key="1">
    <source>
        <dbReference type="ARBA" id="ARBA00004651"/>
    </source>
</evidence>
<keyword evidence="9" id="KW-1185">Reference proteome</keyword>
<proteinExistence type="predicted"/>
<keyword evidence="2" id="KW-0813">Transport</keyword>
<feature type="transmembrane region" description="Helical" evidence="6">
    <location>
        <begin position="141"/>
        <end position="163"/>
    </location>
</feature>
<keyword evidence="5 6" id="KW-0472">Membrane</keyword>
<protein>
    <submittedName>
        <fullName evidence="8">MFS family permease</fullName>
    </submittedName>
</protein>
<evidence type="ECO:0000259" key="7">
    <source>
        <dbReference type="PROSITE" id="PS50850"/>
    </source>
</evidence>
<comment type="caution">
    <text evidence="8">The sequence shown here is derived from an EMBL/GenBank/DDBJ whole genome shotgun (WGS) entry which is preliminary data.</text>
</comment>
<feature type="transmembrane region" description="Helical" evidence="6">
    <location>
        <begin position="338"/>
        <end position="360"/>
    </location>
</feature>
<dbReference type="PANTHER" id="PTHR11662">
    <property type="entry name" value="SOLUTE CARRIER FAMILY 17"/>
    <property type="match status" value="1"/>
</dbReference>
<dbReference type="InterPro" id="IPR011701">
    <property type="entry name" value="MFS"/>
</dbReference>
<feature type="transmembrane region" description="Helical" evidence="6">
    <location>
        <begin position="372"/>
        <end position="391"/>
    </location>
</feature>
<dbReference type="PROSITE" id="PS50850">
    <property type="entry name" value="MFS"/>
    <property type="match status" value="1"/>
</dbReference>
<feature type="transmembrane region" description="Helical" evidence="6">
    <location>
        <begin position="214"/>
        <end position="235"/>
    </location>
</feature>
<evidence type="ECO:0000256" key="2">
    <source>
        <dbReference type="ARBA" id="ARBA00022448"/>
    </source>
</evidence>
<feature type="transmembrane region" description="Helical" evidence="6">
    <location>
        <begin position="282"/>
        <end position="299"/>
    </location>
</feature>
<evidence type="ECO:0000256" key="3">
    <source>
        <dbReference type="ARBA" id="ARBA00022692"/>
    </source>
</evidence>
<dbReference type="InterPro" id="IPR050382">
    <property type="entry name" value="MFS_Na/Anion_cotransporter"/>
</dbReference>
<dbReference type="EMBL" id="JAFDST010000002">
    <property type="protein sequence ID" value="MBP1081828.1"/>
    <property type="molecule type" value="Genomic_DNA"/>
</dbReference>
<feature type="transmembrane region" description="Helical" evidence="6">
    <location>
        <begin position="169"/>
        <end position="188"/>
    </location>
</feature>
<name>A0ABS4CW68_9BACI</name>